<dbReference type="AlphaFoldDB" id="A0A077AVX0"/>
<geneLocation type="plasmid" evidence="2">
    <name>unnamed</name>
</geneLocation>
<proteinExistence type="predicted"/>
<dbReference type="PANTHER" id="PTHR13696">
    <property type="entry name" value="P-LOOP CONTAINING NUCLEOSIDE TRIPHOSPHATE HYDROLASE"/>
    <property type="match status" value="1"/>
</dbReference>
<dbReference type="PANTHER" id="PTHR13696:SF96">
    <property type="entry name" value="COBQ_COBB_MIND_PARA NUCLEOTIDE BINDING DOMAIN-CONTAINING PROTEIN"/>
    <property type="match status" value="1"/>
</dbReference>
<dbReference type="RefSeq" id="WP_041187777.1">
    <property type="nucleotide sequence ID" value="NZ_CP008942.1"/>
</dbReference>
<keyword evidence="3" id="KW-1185">Reference proteome</keyword>
<name>A0A077AVX0_9PROT</name>
<dbReference type="InterPro" id="IPR002586">
    <property type="entry name" value="CobQ/CobB/MinD/ParA_Nub-bd_dom"/>
</dbReference>
<dbReference type="KEGG" id="paca:ID47_12000"/>
<evidence type="ECO:0000259" key="1">
    <source>
        <dbReference type="Pfam" id="PF01656"/>
    </source>
</evidence>
<keyword evidence="2" id="KW-0614">Plasmid</keyword>
<dbReference type="OrthoDB" id="9804460at2"/>
<feature type="domain" description="CobQ/CobB/MinD/ParA nucleotide binding" evidence="1">
    <location>
        <begin position="4"/>
        <end position="135"/>
    </location>
</feature>
<dbReference type="Gene3D" id="3.40.50.300">
    <property type="entry name" value="P-loop containing nucleotide triphosphate hydrolases"/>
    <property type="match status" value="1"/>
</dbReference>
<protein>
    <submittedName>
        <fullName evidence="2">Peptidyl-arginine deiminase</fullName>
    </submittedName>
</protein>
<sequence>MKILTIANRKGGAGKSTCAANLAVAASEAGKKTILIDLDPQKTLEGWWSRREAEDIGLVDCISSELRLTLEKLEAAGFDLCIIDTPGDASDNAVAGISVADLVLIPSKPTAPDLSAIGRTINMVEKYKKRFIFLVTQGASRTKATFQASSVLSTFGPVAPAIFSNRLSYAAAMGTGGSAGAIDKNAMEEISSVWEFIKSRLFESEKIQKTKVVA</sequence>
<dbReference type="CDD" id="cd02042">
    <property type="entry name" value="ParAB_family"/>
    <property type="match status" value="1"/>
</dbReference>
<organism evidence="2 3">
    <name type="scientific">Candidatus Odyssella acanthamoebae</name>
    <dbReference type="NCBI Taxonomy" id="91604"/>
    <lineage>
        <taxon>Bacteria</taxon>
        <taxon>Pseudomonadati</taxon>
        <taxon>Pseudomonadota</taxon>
        <taxon>Alphaproteobacteria</taxon>
        <taxon>Holosporales</taxon>
        <taxon>Candidatus Paracaedibacteraceae</taxon>
        <taxon>Candidatus Odyssella</taxon>
    </lineage>
</organism>
<reference evidence="2 3" key="1">
    <citation type="submission" date="2014-07" db="EMBL/GenBank/DDBJ databases">
        <title>Comparative genomic insights into amoeba endosymbionts belonging to the families of Holosporaceae and Candidatus Midichloriaceae within Rickettsiales.</title>
        <authorList>
            <person name="Wang Z."/>
            <person name="Wu M."/>
        </authorList>
    </citation>
    <scope>NUCLEOTIDE SEQUENCE [LARGE SCALE GENOMIC DNA]</scope>
    <source>
        <strain evidence="2">PRA3</strain>
        <plasmid evidence="2">unnamed</plasmid>
    </source>
</reference>
<evidence type="ECO:0000313" key="3">
    <source>
        <dbReference type="Proteomes" id="UP000028926"/>
    </source>
</evidence>
<dbReference type="HOGENOM" id="CLU_037612_5_3_5"/>
<dbReference type="Pfam" id="PF01656">
    <property type="entry name" value="CbiA"/>
    <property type="match status" value="1"/>
</dbReference>
<evidence type="ECO:0000313" key="2">
    <source>
        <dbReference type="EMBL" id="AIK97302.1"/>
    </source>
</evidence>
<dbReference type="Proteomes" id="UP000028926">
    <property type="component" value="Plasmid unnamed"/>
</dbReference>
<gene>
    <name evidence="2" type="ORF">ID47_12000</name>
</gene>
<dbReference type="eggNOG" id="COG1192">
    <property type="taxonomic scope" value="Bacteria"/>
</dbReference>
<dbReference type="InterPro" id="IPR027417">
    <property type="entry name" value="P-loop_NTPase"/>
</dbReference>
<dbReference type="InterPro" id="IPR050678">
    <property type="entry name" value="DNA_Partitioning_ATPase"/>
</dbReference>
<dbReference type="PIRSF" id="PIRSF009320">
    <property type="entry name" value="Nuc_binding_HP_1000"/>
    <property type="match status" value="1"/>
</dbReference>
<accession>A0A077AVX0</accession>
<dbReference type="EMBL" id="CP008942">
    <property type="protein sequence ID" value="AIK97302.1"/>
    <property type="molecule type" value="Genomic_DNA"/>
</dbReference>
<dbReference type="SUPFAM" id="SSF52540">
    <property type="entry name" value="P-loop containing nucleoside triphosphate hydrolases"/>
    <property type="match status" value="1"/>
</dbReference>